<sequence length="305" mass="33780">MSCLAFHDSRKRKMPREGKQRSSGLRVSSMHSSPRASIISSGADTPRHLCLSIRGRLSTRAKQFKGGCRTGESMQIEFRWHIHSAIQPLPFALPSLFAVQALFLFQNASLHSDSFVRTGGRDASPSVEKLVIYSLVLDPDGVDQKFAIHVSREGSDPSKMLIFLLQFAPLGPARTTEVSWGYPDLDLPFPPYRAWNRKVHGYRAATHSSLVCVMCPHSIKSTGSQSSMPDAPVPVLLQGGLTIYSDSSGSHASPEHAGLFRFMQEPQGLNCSTVDVGLRVVRKRVFTFQDLMSSSPPLDYDWYLD</sequence>
<evidence type="ECO:0000313" key="3">
    <source>
        <dbReference type="Proteomes" id="UP000054565"/>
    </source>
</evidence>
<dbReference type="Proteomes" id="UP000054565">
    <property type="component" value="Unassembled WGS sequence"/>
</dbReference>
<dbReference type="EMBL" id="DS028093">
    <property type="protein sequence ID" value="KMP00668.1"/>
    <property type="molecule type" value="Genomic_DNA"/>
</dbReference>
<proteinExistence type="predicted"/>
<name>A0A0J6Y213_COCIT</name>
<reference evidence="3" key="1">
    <citation type="journal article" date="2010" name="Genome Res.">
        <title>Population genomic sequencing of Coccidioides fungi reveals recent hybridization and transposon control.</title>
        <authorList>
            <person name="Neafsey D.E."/>
            <person name="Barker B.M."/>
            <person name="Sharpton T.J."/>
            <person name="Stajich J.E."/>
            <person name="Park D.J."/>
            <person name="Whiston E."/>
            <person name="Hung C.-Y."/>
            <person name="McMahan C."/>
            <person name="White J."/>
            <person name="Sykes S."/>
            <person name="Heiman D."/>
            <person name="Young S."/>
            <person name="Zeng Q."/>
            <person name="Abouelleil A."/>
            <person name="Aftuck L."/>
            <person name="Bessette D."/>
            <person name="Brown A."/>
            <person name="FitzGerald M."/>
            <person name="Lui A."/>
            <person name="Macdonald J.P."/>
            <person name="Priest M."/>
            <person name="Orbach M.J."/>
            <person name="Galgiani J.N."/>
            <person name="Kirkland T.N."/>
            <person name="Cole G.T."/>
            <person name="Birren B.W."/>
            <person name="Henn M.R."/>
            <person name="Taylor J.W."/>
            <person name="Rounsley S.D."/>
        </authorList>
    </citation>
    <scope>NUCLEOTIDE SEQUENCE [LARGE SCALE GENOMIC DNA]</scope>
    <source>
        <strain evidence="3">RMSCC 2394</strain>
    </source>
</reference>
<accession>A0A0J6Y213</accession>
<dbReference type="AlphaFoldDB" id="A0A0J6Y213"/>
<feature type="compositionally biased region" description="Polar residues" evidence="1">
    <location>
        <begin position="21"/>
        <end position="41"/>
    </location>
</feature>
<feature type="region of interest" description="Disordered" evidence="1">
    <location>
        <begin position="1"/>
        <end position="41"/>
    </location>
</feature>
<organism evidence="2 3">
    <name type="scientific">Coccidioides immitis RMSCC 2394</name>
    <dbReference type="NCBI Taxonomy" id="404692"/>
    <lineage>
        <taxon>Eukaryota</taxon>
        <taxon>Fungi</taxon>
        <taxon>Dikarya</taxon>
        <taxon>Ascomycota</taxon>
        <taxon>Pezizomycotina</taxon>
        <taxon>Eurotiomycetes</taxon>
        <taxon>Eurotiomycetidae</taxon>
        <taxon>Onygenales</taxon>
        <taxon>Onygenaceae</taxon>
        <taxon>Coccidioides</taxon>
    </lineage>
</organism>
<gene>
    <name evidence="2" type="ORF">CIRG_00810</name>
</gene>
<evidence type="ECO:0000313" key="2">
    <source>
        <dbReference type="EMBL" id="KMP00668.1"/>
    </source>
</evidence>
<protein>
    <submittedName>
        <fullName evidence="2">Uncharacterized protein</fullName>
    </submittedName>
</protein>
<evidence type="ECO:0000256" key="1">
    <source>
        <dbReference type="SAM" id="MobiDB-lite"/>
    </source>
</evidence>